<dbReference type="InterPro" id="IPR009525">
    <property type="entry name" value="DUF1145"/>
</dbReference>
<dbReference type="KEGG" id="pkc:PKB_1473"/>
<gene>
    <name evidence="2" type="ORF">PKB_1473</name>
</gene>
<feature type="transmembrane region" description="Helical" evidence="1">
    <location>
        <begin position="7"/>
        <end position="25"/>
    </location>
</feature>
<keyword evidence="1" id="KW-0812">Transmembrane</keyword>
<protein>
    <submittedName>
        <fullName evidence="2">Hypothetical membrane protein</fullName>
    </submittedName>
</protein>
<keyword evidence="1" id="KW-0472">Membrane</keyword>
<proteinExistence type="predicted"/>
<reference evidence="2 3" key="2">
    <citation type="submission" date="2014-05" db="EMBL/GenBank/DDBJ databases">
        <title>Genome sequence of the 3-chlorobenzoate degrading bacterium Pseudomonas knackmussii B13 shows multiple evidence for horizontal gene transfer.</title>
        <authorList>
            <person name="Miyazaki R."/>
            <person name="Bertelli C."/>
            <person name="Falquet L."/>
            <person name="Robinson-Rechavi M."/>
            <person name="Gharib W."/>
            <person name="Roy S."/>
            <person name="Van der Meer J.R."/>
        </authorList>
    </citation>
    <scope>NUCLEOTIDE SEQUENCE [LARGE SCALE GENOMIC DNA]</scope>
    <source>
        <strain evidence="2 3">B13</strain>
    </source>
</reference>
<evidence type="ECO:0000256" key="1">
    <source>
        <dbReference type="SAM" id="Phobius"/>
    </source>
</evidence>
<name>A0A024HCN2_PSEKB</name>
<dbReference type="PANTHER" id="PTHR38775:SF1">
    <property type="entry name" value="INNER MEMBRANE PROTEIN"/>
    <property type="match status" value="1"/>
</dbReference>
<accession>A0A024HCN2</accession>
<dbReference type="AlphaFoldDB" id="A0A024HCN2"/>
<evidence type="ECO:0000313" key="3">
    <source>
        <dbReference type="Proteomes" id="UP000025241"/>
    </source>
</evidence>
<evidence type="ECO:0000313" key="2">
    <source>
        <dbReference type="EMBL" id="CDF82835.1"/>
    </source>
</evidence>
<dbReference type="RefSeq" id="WP_043250322.1">
    <property type="nucleotide sequence ID" value="NZ_HG322950.1"/>
</dbReference>
<reference evidence="2 3" key="1">
    <citation type="submission" date="2013-03" db="EMBL/GenBank/DDBJ databases">
        <authorList>
            <person name="Linke B."/>
        </authorList>
    </citation>
    <scope>NUCLEOTIDE SEQUENCE [LARGE SCALE GENOMIC DNA]</scope>
    <source>
        <strain evidence="2 3">B13</strain>
    </source>
</reference>
<keyword evidence="3" id="KW-1185">Reference proteome</keyword>
<organism evidence="2 3">
    <name type="scientific">Pseudomonas knackmussii (strain DSM 6978 / CCUG 54928 / LMG 23759 / B13)</name>
    <dbReference type="NCBI Taxonomy" id="1301098"/>
    <lineage>
        <taxon>Bacteria</taxon>
        <taxon>Pseudomonadati</taxon>
        <taxon>Pseudomonadota</taxon>
        <taxon>Gammaproteobacteria</taxon>
        <taxon>Pseudomonadales</taxon>
        <taxon>Pseudomonadaceae</taxon>
        <taxon>Pseudomonas</taxon>
    </lineage>
</organism>
<dbReference type="OrthoDB" id="7032679at2"/>
<keyword evidence="1" id="KW-1133">Transmembrane helix</keyword>
<feature type="transmembrane region" description="Helical" evidence="1">
    <location>
        <begin position="31"/>
        <end position="52"/>
    </location>
</feature>
<sequence>MKAIAGLGKLVALAFWGAVLFNILQPFAQPFATLLLAAGGLILLIHIVELLVLGSRLKGRSHPWMDRLQVLLFGVFHLLSVPAAGQEDRHA</sequence>
<dbReference type="PANTHER" id="PTHR38775">
    <property type="entry name" value="INNER MEMBRANE PROTEIN-RELATED"/>
    <property type="match status" value="1"/>
</dbReference>
<dbReference type="Proteomes" id="UP000025241">
    <property type="component" value="Chromosome I"/>
</dbReference>
<dbReference type="eggNOG" id="COG3776">
    <property type="taxonomic scope" value="Bacteria"/>
</dbReference>
<dbReference type="HOGENOM" id="CLU_159241_2_0_6"/>
<dbReference type="STRING" id="1301098.PKB_1473"/>
<dbReference type="EMBL" id="HG322950">
    <property type="protein sequence ID" value="CDF82835.1"/>
    <property type="molecule type" value="Genomic_DNA"/>
</dbReference>
<dbReference type="Pfam" id="PF06611">
    <property type="entry name" value="DUF1145"/>
    <property type="match status" value="1"/>
</dbReference>
<dbReference type="PATRIC" id="fig|1301098.3.peg.1465"/>